<dbReference type="InterPro" id="IPR000873">
    <property type="entry name" value="AMP-dep_synth/lig_dom"/>
</dbReference>
<accession>A0ABY5BD18</accession>
<dbReference type="SUPFAM" id="SSF56801">
    <property type="entry name" value="Acetyl-CoA synthetase-like"/>
    <property type="match status" value="1"/>
</dbReference>
<keyword evidence="4" id="KW-1133">Transmembrane helix</keyword>
<evidence type="ECO:0000256" key="2">
    <source>
        <dbReference type="ARBA" id="ARBA00022598"/>
    </source>
</evidence>
<dbReference type="Pfam" id="PF00501">
    <property type="entry name" value="AMP-binding"/>
    <property type="match status" value="1"/>
</dbReference>
<dbReference type="InterPro" id="IPR020845">
    <property type="entry name" value="AMP-binding_CS"/>
</dbReference>
<feature type="domain" description="AMP-dependent synthetase/ligase" evidence="5">
    <location>
        <begin position="15"/>
        <end position="411"/>
    </location>
</feature>
<dbReference type="InterPro" id="IPR045851">
    <property type="entry name" value="AMP-bd_C_sf"/>
</dbReference>
<evidence type="ECO:0000256" key="1">
    <source>
        <dbReference type="ARBA" id="ARBA00006432"/>
    </source>
</evidence>
<dbReference type="PROSITE" id="PS00455">
    <property type="entry name" value="AMP_BINDING"/>
    <property type="match status" value="1"/>
</dbReference>
<feature type="transmembrane region" description="Helical" evidence="4">
    <location>
        <begin position="67"/>
        <end position="92"/>
    </location>
</feature>
<keyword evidence="4" id="KW-0812">Transmembrane</keyword>
<dbReference type="CDD" id="cd05931">
    <property type="entry name" value="FAAL"/>
    <property type="match status" value="1"/>
</dbReference>
<keyword evidence="2 6" id="KW-0436">Ligase</keyword>
<dbReference type="InterPro" id="IPR042099">
    <property type="entry name" value="ANL_N_sf"/>
</dbReference>
<reference evidence="6" key="1">
    <citation type="submission" date="2022-06" db="EMBL/GenBank/DDBJ databases">
        <title>Draft genome sequence of Burkholderia glumae strain GR20004 isolated from rice panicle showing bacterial panicle blight.</title>
        <authorList>
            <person name="Choi S.Y."/>
            <person name="Lee Y.H."/>
        </authorList>
    </citation>
    <scope>NUCLEOTIDE SEQUENCE</scope>
    <source>
        <strain evidence="6">GR20004</strain>
        <plasmid evidence="6">unnamed3</plasmid>
    </source>
</reference>
<keyword evidence="6" id="KW-0614">Plasmid</keyword>
<dbReference type="GO" id="GO:0016874">
    <property type="term" value="F:ligase activity"/>
    <property type="evidence" value="ECO:0007669"/>
    <property type="project" value="UniProtKB-KW"/>
</dbReference>
<feature type="compositionally biased region" description="Polar residues" evidence="3">
    <location>
        <begin position="590"/>
        <end position="599"/>
    </location>
</feature>
<keyword evidence="7" id="KW-1185">Reference proteome</keyword>
<dbReference type="PANTHER" id="PTHR22754:SF32">
    <property type="entry name" value="DISCO-INTERACTING PROTEIN 2"/>
    <property type="match status" value="1"/>
</dbReference>
<dbReference type="PANTHER" id="PTHR22754">
    <property type="entry name" value="DISCO-INTERACTING PROTEIN 2 DIP2 -RELATED"/>
    <property type="match status" value="1"/>
</dbReference>
<evidence type="ECO:0000256" key="4">
    <source>
        <dbReference type="SAM" id="Phobius"/>
    </source>
</evidence>
<keyword evidence="4" id="KW-0472">Membrane</keyword>
<evidence type="ECO:0000256" key="3">
    <source>
        <dbReference type="SAM" id="MobiDB-lite"/>
    </source>
</evidence>
<dbReference type="Gene3D" id="3.30.300.30">
    <property type="match status" value="1"/>
</dbReference>
<dbReference type="Proteomes" id="UP001056386">
    <property type="component" value="Plasmid unnamed3"/>
</dbReference>
<protein>
    <submittedName>
        <fullName evidence="6">Fatty acyl-AMP ligase</fullName>
    </submittedName>
</protein>
<geneLocation type="plasmid" evidence="6 7">
    <name>unnamed3</name>
</geneLocation>
<dbReference type="Gene3D" id="3.40.50.12780">
    <property type="entry name" value="N-terminal domain of ligase-like"/>
    <property type="match status" value="1"/>
</dbReference>
<name>A0ABY5BD18_BURGL</name>
<feature type="region of interest" description="Disordered" evidence="3">
    <location>
        <begin position="578"/>
        <end position="599"/>
    </location>
</feature>
<comment type="similarity">
    <text evidence="1">Belongs to the ATP-dependent AMP-binding enzyme family.</text>
</comment>
<proteinExistence type="inferred from homology"/>
<gene>
    <name evidence="6" type="ORF">NFI99_14165</name>
</gene>
<sequence length="599" mass="65474">MITLPTANDVIQLMREHAATRPRQAAVTLVRDVERDDTVSLDYAELDAAARRAAGWMQQHFEPGARLVLLYPVGIDFVIAFFGCVYAGMIAVPAPLPGQYRHERHRVRAIAHDAGVAALLTDAHHHDAVRAWADDEGLSAVPSVTLDDLPDADAAWCLPEQPVAERVVLLQYTSGSTGDPKGVMIDHRNLLCNVDSYRRALGFDAQTRFGGWIPLFHDMGLMAQLLPALFLGSSCVLMTPTMFVTRPFAWLRMIDRYDIHYSAAPNFAFDLCARRVTDEQLGRLDLSRWTFATNGSEPVQAATLAAFARRFAAAGFRVDALCPCYGMAEATVYVSGKGRRGPHLIEADAQAYAERRFAPARRDAAARELVSCGVPVGYEVRIVDPQTNEVLPPDRFGEIWLRGESVARGYWRNEAATEATFRARTRGGDDYFMRSGDLGLLHEGELYVCGRIKEMLISNGRNLYPQDIEFELREQHPELASRLGAVFGVSASRGEAIVVTHEVRGVPDDATLARLAQGIRATVSREFGAPVGGVVLLRQGSVRRTTSGKIQRRAMRELFLSGALDALHESLAPEVASARGTGRAGVAGQPSASESGGHA</sequence>
<evidence type="ECO:0000313" key="6">
    <source>
        <dbReference type="EMBL" id="USS44410.1"/>
    </source>
</evidence>
<dbReference type="EMBL" id="CP099586">
    <property type="protein sequence ID" value="USS44410.1"/>
    <property type="molecule type" value="Genomic_DNA"/>
</dbReference>
<evidence type="ECO:0000313" key="7">
    <source>
        <dbReference type="Proteomes" id="UP001056386"/>
    </source>
</evidence>
<evidence type="ECO:0000259" key="5">
    <source>
        <dbReference type="Pfam" id="PF00501"/>
    </source>
</evidence>
<dbReference type="RefSeq" id="WP_252836666.1">
    <property type="nucleotide sequence ID" value="NZ_CP099586.1"/>
</dbReference>
<dbReference type="InterPro" id="IPR040097">
    <property type="entry name" value="FAAL/FAAC"/>
</dbReference>
<organism evidence="6 7">
    <name type="scientific">Burkholderia glumae</name>
    <name type="common">Pseudomonas glumae</name>
    <dbReference type="NCBI Taxonomy" id="337"/>
    <lineage>
        <taxon>Bacteria</taxon>
        <taxon>Pseudomonadati</taxon>
        <taxon>Pseudomonadota</taxon>
        <taxon>Betaproteobacteria</taxon>
        <taxon>Burkholderiales</taxon>
        <taxon>Burkholderiaceae</taxon>
        <taxon>Burkholderia</taxon>
    </lineage>
</organism>